<dbReference type="InterPro" id="IPR040871">
    <property type="entry name" value="HopA1"/>
</dbReference>
<protein>
    <submittedName>
        <fullName evidence="1">Uncharacterized protein</fullName>
    </submittedName>
</protein>
<dbReference type="EMBL" id="JAUSWH010000002">
    <property type="protein sequence ID" value="MDQ0454753.1"/>
    <property type="molecule type" value="Genomic_DNA"/>
</dbReference>
<evidence type="ECO:0000313" key="2">
    <source>
        <dbReference type="Proteomes" id="UP001235269"/>
    </source>
</evidence>
<evidence type="ECO:0000313" key="1">
    <source>
        <dbReference type="EMBL" id="MDQ0454753.1"/>
    </source>
</evidence>
<reference evidence="1 2" key="1">
    <citation type="submission" date="2023-07" db="EMBL/GenBank/DDBJ databases">
        <title>Genomic Encyclopedia of Type Strains, Phase IV (KMG-IV): sequencing the most valuable type-strain genomes for metagenomic binning, comparative biology and taxonomic classification.</title>
        <authorList>
            <person name="Goeker M."/>
        </authorList>
    </citation>
    <scope>NUCLEOTIDE SEQUENCE [LARGE SCALE GENOMIC DNA]</scope>
    <source>
        <strain evidence="1 2">DSM 100301</strain>
    </source>
</reference>
<accession>A0ABU0I936</accession>
<dbReference type="Proteomes" id="UP001235269">
    <property type="component" value="Unassembled WGS sequence"/>
</dbReference>
<proteinExistence type="predicted"/>
<gene>
    <name evidence="1" type="ORF">QO005_001080</name>
</gene>
<dbReference type="RefSeq" id="WP_307156953.1">
    <property type="nucleotide sequence ID" value="NZ_JAUSWH010000002.1"/>
</dbReference>
<name>A0ABU0I936_9HYPH</name>
<dbReference type="Pfam" id="PF17914">
    <property type="entry name" value="HopA1"/>
    <property type="match status" value="1"/>
</dbReference>
<comment type="caution">
    <text evidence="1">The sequence shown here is derived from an EMBL/GenBank/DDBJ whole genome shotgun (WGS) entry which is preliminary data.</text>
</comment>
<sequence length="351" mass="37520">MSFAILPNNAVPQAAQTPASDLSALLTPVLEAVNILGPGRFQIGASQPVEVPLTSVSVPRTMPELLSEALWPQLYNAAYSRPFHLQPVAAPAASLSAAELMTALRSGFPEGTRWSPQWQVYQADANGGVHVRKGDCCRYVTPGAYVTATPGAAPGVGASVSLLLPTASSVLQPGFYHIHGGTPDSDHDMAMLGRLYLNTHPDRVVAFMQRLAASLDSYRVPFRAKTLTDPAGYDRTDSTVFYAPRRYMPFILSLLQQLLRENDPGLMPDVPLFSKKLADGVGVADDPGQGLSFGQVRCMMLADALVRAWLSGQQTVEARLAAFGQRLAEAGLSLAAPHLAAGNIDIYHFPA</sequence>
<keyword evidence="2" id="KW-1185">Reference proteome</keyword>
<organism evidence="1 2">
    <name type="scientific">Rhizobium paknamense</name>
    <dbReference type="NCBI Taxonomy" id="1206817"/>
    <lineage>
        <taxon>Bacteria</taxon>
        <taxon>Pseudomonadati</taxon>
        <taxon>Pseudomonadota</taxon>
        <taxon>Alphaproteobacteria</taxon>
        <taxon>Hyphomicrobiales</taxon>
        <taxon>Rhizobiaceae</taxon>
        <taxon>Rhizobium/Agrobacterium group</taxon>
        <taxon>Rhizobium</taxon>
    </lineage>
</organism>